<feature type="compositionally biased region" description="Basic and acidic residues" evidence="1">
    <location>
        <begin position="29"/>
        <end position="47"/>
    </location>
</feature>
<dbReference type="Proteomes" id="UP000093111">
    <property type="component" value="Unassembled WGS sequence"/>
</dbReference>
<feature type="region of interest" description="Disordered" evidence="1">
    <location>
        <begin position="1"/>
        <end position="77"/>
    </location>
</feature>
<protein>
    <submittedName>
        <fullName evidence="2">Uncharacterized protein</fullName>
    </submittedName>
</protein>
<proteinExistence type="predicted"/>
<dbReference type="AlphaFoldDB" id="A0A1C7P5W0"/>
<feature type="compositionally biased region" description="Basic residues" evidence="1">
    <location>
        <begin position="48"/>
        <end position="57"/>
    </location>
</feature>
<keyword evidence="3" id="KW-1185">Reference proteome</keyword>
<dbReference type="RefSeq" id="WP_068951332.1">
    <property type="nucleotide sequence ID" value="NZ_LGLV01000004.1"/>
</dbReference>
<reference evidence="2 3" key="1">
    <citation type="journal article" date="2016" name="Syst. Appl. Microbiol.">
        <title>Pararhizobium polonicum sp. nov. isolated from tumors on stone fruit rootstocks.</title>
        <authorList>
            <person name="Pulawska J."/>
            <person name="Kuzmanovic N."/>
            <person name="Willems A."/>
            <person name="Pothier J.F."/>
        </authorList>
    </citation>
    <scope>NUCLEOTIDE SEQUENCE [LARGE SCALE GENOMIC DNA]</scope>
    <source>
        <strain evidence="2 3">F5.1</strain>
    </source>
</reference>
<evidence type="ECO:0000313" key="3">
    <source>
        <dbReference type="Proteomes" id="UP000093111"/>
    </source>
</evidence>
<organism evidence="2 3">
    <name type="scientific">Pararhizobium polonicum</name>
    <dbReference type="NCBI Taxonomy" id="1612624"/>
    <lineage>
        <taxon>Bacteria</taxon>
        <taxon>Pseudomonadati</taxon>
        <taxon>Pseudomonadota</taxon>
        <taxon>Alphaproteobacteria</taxon>
        <taxon>Hyphomicrobiales</taxon>
        <taxon>Rhizobiaceae</taxon>
        <taxon>Rhizobium/Agrobacterium group</taxon>
        <taxon>Pararhizobium</taxon>
    </lineage>
</organism>
<gene>
    <name evidence="2" type="ORF">ADU59_02430</name>
</gene>
<evidence type="ECO:0000313" key="2">
    <source>
        <dbReference type="EMBL" id="OBZ96630.1"/>
    </source>
</evidence>
<accession>A0A1C7P5W0</accession>
<dbReference type="EMBL" id="LGLV01000004">
    <property type="protein sequence ID" value="OBZ96630.1"/>
    <property type="molecule type" value="Genomic_DNA"/>
</dbReference>
<evidence type="ECO:0000256" key="1">
    <source>
        <dbReference type="SAM" id="MobiDB-lite"/>
    </source>
</evidence>
<name>A0A1C7P5W0_9HYPH</name>
<comment type="caution">
    <text evidence="2">The sequence shown here is derived from an EMBL/GenBank/DDBJ whole genome shotgun (WGS) entry which is preliminary data.</text>
</comment>
<dbReference type="PATRIC" id="fig|1612624.7.peg.504"/>
<sequence length="77" mass="8228">MQDENDQTGKEAAAHAASGRLEPGGEAARQAEARRERAAKTLRDNLLRRKQQGRARRAGAADETSGLPAAKTDESAE</sequence>